<sequence length="65" mass="7371">MDKALAELLDFINGKTSPLCIGITTYTDRDDNQTKLHNAVKELEKSGKVRRHLEEGDSIVWMPID</sequence>
<comment type="caution">
    <text evidence="1">The sequence shown here is derived from an EMBL/GenBank/DDBJ whole genome shotgun (WGS) entry which is preliminary data.</text>
</comment>
<evidence type="ECO:0000313" key="1">
    <source>
        <dbReference type="EMBL" id="KKL77160.1"/>
    </source>
</evidence>
<accession>A0A0F9H689</accession>
<reference evidence="1" key="1">
    <citation type="journal article" date="2015" name="Nature">
        <title>Complex archaea that bridge the gap between prokaryotes and eukaryotes.</title>
        <authorList>
            <person name="Spang A."/>
            <person name="Saw J.H."/>
            <person name="Jorgensen S.L."/>
            <person name="Zaremba-Niedzwiedzka K."/>
            <person name="Martijn J."/>
            <person name="Lind A.E."/>
            <person name="van Eijk R."/>
            <person name="Schleper C."/>
            <person name="Guy L."/>
            <person name="Ettema T.J."/>
        </authorList>
    </citation>
    <scope>NUCLEOTIDE SEQUENCE</scope>
</reference>
<name>A0A0F9H689_9ZZZZ</name>
<protein>
    <submittedName>
        <fullName evidence="1">Uncharacterized protein</fullName>
    </submittedName>
</protein>
<organism evidence="1">
    <name type="scientific">marine sediment metagenome</name>
    <dbReference type="NCBI Taxonomy" id="412755"/>
    <lineage>
        <taxon>unclassified sequences</taxon>
        <taxon>metagenomes</taxon>
        <taxon>ecological metagenomes</taxon>
    </lineage>
</organism>
<dbReference type="AlphaFoldDB" id="A0A0F9H689"/>
<proteinExistence type="predicted"/>
<gene>
    <name evidence="1" type="ORF">LCGC14_2037720</name>
</gene>
<dbReference type="EMBL" id="LAZR01023832">
    <property type="protein sequence ID" value="KKL77160.1"/>
    <property type="molecule type" value="Genomic_DNA"/>
</dbReference>